<dbReference type="Proteomes" id="UP000030693">
    <property type="component" value="Unassembled WGS sequence"/>
</dbReference>
<evidence type="ECO:0000256" key="6">
    <source>
        <dbReference type="SAM" id="MobiDB-lite"/>
    </source>
</evidence>
<dbReference type="GeneID" id="20525022"/>
<dbReference type="InterPro" id="IPR036388">
    <property type="entry name" value="WH-like_DNA-bd_sf"/>
</dbReference>
<keyword evidence="4" id="KW-0347">Helicase</keyword>
<dbReference type="GO" id="GO:0003676">
    <property type="term" value="F:nucleic acid binding"/>
    <property type="evidence" value="ECO:0007669"/>
    <property type="project" value="InterPro"/>
</dbReference>
<gene>
    <name evidence="9" type="ORF">H696_00297</name>
</gene>
<dbReference type="InterPro" id="IPR004179">
    <property type="entry name" value="Sec63-dom"/>
</dbReference>
<dbReference type="FunFam" id="1.10.10.10:FF:000012">
    <property type="entry name" value="U5 small nuclear ribonucleoprotein helicase"/>
    <property type="match status" value="1"/>
</dbReference>
<dbReference type="FunFam" id="1.10.10.10:FF:000024">
    <property type="entry name" value="U5 small nuclear ribonucleoprotein helicase"/>
    <property type="match status" value="1"/>
</dbReference>
<dbReference type="Pfam" id="PF18149">
    <property type="entry name" value="Helicase_PWI"/>
    <property type="match status" value="1"/>
</dbReference>
<dbReference type="FunFam" id="3.40.50.300:FF:000254">
    <property type="entry name" value="U5 small nuclear ribonucleoprotein helicase"/>
    <property type="match status" value="1"/>
</dbReference>
<keyword evidence="3" id="KW-0378">Hydrolase</keyword>
<evidence type="ECO:0000256" key="3">
    <source>
        <dbReference type="ARBA" id="ARBA00022801"/>
    </source>
</evidence>
<dbReference type="Pfam" id="PF00271">
    <property type="entry name" value="Helicase_C"/>
    <property type="match status" value="2"/>
</dbReference>
<dbReference type="InterPro" id="IPR014001">
    <property type="entry name" value="Helicase_ATP-bd"/>
</dbReference>
<accession>A0A058ZEC1</accession>
<dbReference type="Gene3D" id="1.10.150.20">
    <property type="entry name" value="5' to 3' exonuclease, C-terminal subdomain"/>
    <property type="match status" value="1"/>
</dbReference>
<dbReference type="SMART" id="SM00487">
    <property type="entry name" value="DEXDc"/>
    <property type="match status" value="2"/>
</dbReference>
<dbReference type="PROSITE" id="PS51192">
    <property type="entry name" value="HELICASE_ATP_BIND_1"/>
    <property type="match status" value="2"/>
</dbReference>
<dbReference type="InterPro" id="IPR041094">
    <property type="entry name" value="Brr2_helicase_PWI"/>
</dbReference>
<keyword evidence="5" id="KW-0067">ATP-binding</keyword>
<dbReference type="InterPro" id="IPR001650">
    <property type="entry name" value="Helicase_C-like"/>
</dbReference>
<dbReference type="GO" id="GO:0004386">
    <property type="term" value="F:helicase activity"/>
    <property type="evidence" value="ECO:0007669"/>
    <property type="project" value="UniProtKB-KW"/>
</dbReference>
<dbReference type="STRING" id="691883.A0A058ZEC1"/>
<dbReference type="Pfam" id="PF23445">
    <property type="entry name" value="WHD_SNRNP200"/>
    <property type="match status" value="2"/>
</dbReference>
<dbReference type="Gene3D" id="1.10.3380.10">
    <property type="entry name" value="Sec63 N-terminal domain-like domain"/>
    <property type="match status" value="2"/>
</dbReference>
<dbReference type="PIRSF" id="PIRSF039073">
    <property type="entry name" value="BRR2"/>
    <property type="match status" value="1"/>
</dbReference>
<dbReference type="GO" id="GO:0006397">
    <property type="term" value="P:mRNA processing"/>
    <property type="evidence" value="ECO:0007669"/>
    <property type="project" value="UniProtKB-ARBA"/>
</dbReference>
<evidence type="ECO:0000256" key="2">
    <source>
        <dbReference type="ARBA" id="ARBA00022741"/>
    </source>
</evidence>
<feature type="domain" description="Helicase C-terminal" evidence="8">
    <location>
        <begin position="732"/>
        <end position="935"/>
    </location>
</feature>
<keyword evidence="2" id="KW-0547">Nucleotide-binding</keyword>
<dbReference type="SUPFAM" id="SSF46785">
    <property type="entry name" value="Winged helix' DNA-binding domain"/>
    <property type="match status" value="2"/>
</dbReference>
<feature type="domain" description="Helicase C-terminal" evidence="8">
    <location>
        <begin position="1583"/>
        <end position="1771"/>
    </location>
</feature>
<keyword evidence="1" id="KW-0677">Repeat</keyword>
<dbReference type="FunFam" id="3.40.50.300:FF:000062">
    <property type="entry name" value="U5 small nuclear ribonucleoprotein helicase"/>
    <property type="match status" value="1"/>
</dbReference>
<dbReference type="PANTHER" id="PTHR47961">
    <property type="entry name" value="DNA POLYMERASE THETA, PUTATIVE (AFU_ORTHOLOGUE AFUA_1G05260)-RELATED"/>
    <property type="match status" value="1"/>
</dbReference>
<evidence type="ECO:0000259" key="7">
    <source>
        <dbReference type="PROSITE" id="PS51192"/>
    </source>
</evidence>
<feature type="compositionally biased region" description="Basic residues" evidence="6">
    <location>
        <begin position="373"/>
        <end position="382"/>
    </location>
</feature>
<dbReference type="CDD" id="cd18020">
    <property type="entry name" value="DEXHc_ASCC3_1"/>
    <property type="match status" value="1"/>
</dbReference>
<evidence type="ECO:0000313" key="10">
    <source>
        <dbReference type="Proteomes" id="UP000030693"/>
    </source>
</evidence>
<dbReference type="PANTHER" id="PTHR47961:SF13">
    <property type="entry name" value="ACTIVATING SIGNAL COINTEGRATOR 1 COMPLEX SUBUNIT 3"/>
    <property type="match status" value="1"/>
</dbReference>
<organism evidence="9">
    <name type="scientific">Fonticula alba</name>
    <name type="common">Slime mold</name>
    <dbReference type="NCBI Taxonomy" id="691883"/>
    <lineage>
        <taxon>Eukaryota</taxon>
        <taxon>Rotosphaerida</taxon>
        <taxon>Fonticulaceae</taxon>
        <taxon>Fonticula</taxon>
    </lineage>
</organism>
<dbReference type="FunFam" id="3.40.50.300:FF:000102">
    <property type="entry name" value="RNA helicase, activating signal cointegrator 1"/>
    <property type="match status" value="1"/>
</dbReference>
<name>A0A058ZEC1_FONAL</name>
<evidence type="ECO:0000256" key="5">
    <source>
        <dbReference type="ARBA" id="ARBA00022840"/>
    </source>
</evidence>
<dbReference type="SMART" id="SM00382">
    <property type="entry name" value="AAA"/>
    <property type="match status" value="2"/>
</dbReference>
<dbReference type="Gene3D" id="1.10.10.10">
    <property type="entry name" value="Winged helix-like DNA-binding domain superfamily/Winged helix DNA-binding domain"/>
    <property type="match status" value="2"/>
</dbReference>
<dbReference type="GO" id="GO:0005524">
    <property type="term" value="F:ATP binding"/>
    <property type="evidence" value="ECO:0007669"/>
    <property type="project" value="UniProtKB-KW"/>
</dbReference>
<dbReference type="Gene3D" id="2.60.40.150">
    <property type="entry name" value="C2 domain"/>
    <property type="match status" value="1"/>
</dbReference>
<reference evidence="9" key="1">
    <citation type="submission" date="2013-04" db="EMBL/GenBank/DDBJ databases">
        <title>The Genome Sequence of Fonticula alba ATCC 38817.</title>
        <authorList>
            <consortium name="The Broad Institute Genomics Platform"/>
            <person name="Russ C."/>
            <person name="Cuomo C."/>
            <person name="Burger G."/>
            <person name="Gray M.W."/>
            <person name="Holland P.W.H."/>
            <person name="King N."/>
            <person name="Lang F.B.F."/>
            <person name="Roger A.J."/>
            <person name="Ruiz-Trillo I."/>
            <person name="Brown M."/>
            <person name="Walker B."/>
            <person name="Young S."/>
            <person name="Zeng Q."/>
            <person name="Gargeya S."/>
            <person name="Fitzgerald M."/>
            <person name="Haas B."/>
            <person name="Abouelleil A."/>
            <person name="Allen A.W."/>
            <person name="Alvarado L."/>
            <person name="Arachchi H.M."/>
            <person name="Berlin A.M."/>
            <person name="Chapman S.B."/>
            <person name="Gainer-Dewar J."/>
            <person name="Goldberg J."/>
            <person name="Griggs A."/>
            <person name="Gujja S."/>
            <person name="Hansen M."/>
            <person name="Howarth C."/>
            <person name="Imamovic A."/>
            <person name="Ireland A."/>
            <person name="Larimer J."/>
            <person name="McCowan C."/>
            <person name="Murphy C."/>
            <person name="Pearson M."/>
            <person name="Poon T.W."/>
            <person name="Priest M."/>
            <person name="Roberts A."/>
            <person name="Saif S."/>
            <person name="Shea T."/>
            <person name="Sisk P."/>
            <person name="Sykes S."/>
            <person name="Wortman J."/>
            <person name="Nusbaum C."/>
            <person name="Birren B."/>
        </authorList>
    </citation>
    <scope>NUCLEOTIDE SEQUENCE [LARGE SCALE GENOMIC DNA]</scope>
    <source>
        <strain evidence="9">ATCC 38817</strain>
    </source>
</reference>
<dbReference type="Pfam" id="PF02889">
    <property type="entry name" value="Sec63"/>
    <property type="match status" value="2"/>
</dbReference>
<dbReference type="FunFam" id="3.40.50.300:FF:000231">
    <property type="entry name" value="Activating signal cointegrator 1 complex subunit 3"/>
    <property type="match status" value="1"/>
</dbReference>
<evidence type="ECO:0000256" key="1">
    <source>
        <dbReference type="ARBA" id="ARBA00022737"/>
    </source>
</evidence>
<feature type="region of interest" description="Disordered" evidence="6">
    <location>
        <begin position="362"/>
        <end position="388"/>
    </location>
</feature>
<dbReference type="PROSITE" id="PS51194">
    <property type="entry name" value="HELICASE_CTER"/>
    <property type="match status" value="2"/>
</dbReference>
<dbReference type="InterPro" id="IPR003593">
    <property type="entry name" value="AAA+_ATPase"/>
</dbReference>
<feature type="domain" description="Helicase ATP-binding" evidence="7">
    <location>
        <begin position="519"/>
        <end position="702"/>
    </location>
</feature>
<dbReference type="InterPro" id="IPR035892">
    <property type="entry name" value="C2_domain_sf"/>
</dbReference>
<dbReference type="RefSeq" id="XP_009492420.1">
    <property type="nucleotide sequence ID" value="XM_009494145.1"/>
</dbReference>
<evidence type="ECO:0000259" key="8">
    <source>
        <dbReference type="PROSITE" id="PS51194"/>
    </source>
</evidence>
<evidence type="ECO:0000256" key="4">
    <source>
        <dbReference type="ARBA" id="ARBA00022806"/>
    </source>
</evidence>
<dbReference type="SUPFAM" id="SSF52540">
    <property type="entry name" value="P-loop containing nucleoside triphosphate hydrolases"/>
    <property type="match status" value="3"/>
</dbReference>
<keyword evidence="10" id="KW-1185">Reference proteome</keyword>
<dbReference type="InterPro" id="IPR027417">
    <property type="entry name" value="P-loop_NTPase"/>
</dbReference>
<sequence length="2287" mass="257027">MSPPPHTSLVTRSSPPPPSPLSPIFYHLLSPLPGSFPSPLSPFPRMSTMHFGGAMQPLSACVSQILDSLRALPDDSMNLNVELATEACGQNRPGTRLSLPLPMEPITAEFIRSAEFAKAFRELASGLKEVAASLHMTADALVDRLIRSQHRGEPLSACLSKSDLQAHPRIEHNIRMVMSLLRNHQSVELSGMVQQSRRNFDIMSIPFKQVADIRQAGRRLIEGVGRVNRDRQIITDTSSLNPMSLRYVDRTWLMRFVASIFGNLPTDEQSDIALSLMKLLQSDSPALMLESELVAILGYSRLEAVASLLENQRGFLAAIEPFLERAIEVEEEYLRKQEAAQNASAPKSSAITLSQVTIRTTEDIKQSRAQKSAARRNRRAASRRGGSLPEESLHNCYVRALGYEPIDPYSEAAAERLRRQQAATFLTPSQLEDKAEYPNVFRSASSQPVDLFGRSFVLPAGSVVTHTSTTHEISIPPPATAERLDQETDLVDIDQFDPFARRAFPGYESLNRLQSFVFPVAYHSNENMLVSAPTGAGKTDVAMMTVLRELKEHVHMNVIQNRNFKIVYVTPMKALASEIVQKFSQRLGYLNFTVRELSGDMHLTKSEIESTQMIVTTPEKWDIITRKSGGDTSLTSLVKLLIIDEIHLLNDPRGSVIETLVARTLRQVESSQTMIRIIGLSATLPNFVDVARFLRADLKTGLFFFDSSFRPVPLYQKFIGIKGSNQHQVAGRMEDVCYSLLHERLKAGKQVMIFVHSRKQTVIVAQNMLKRLREANELSLVQPENNPDLDKAKSSLARSSNADLQNLAPFGIGFHNAGMARPDRNLVESLFAKSALRMLVCTATLAWGVNLPASCVIIFGTQLYDADQGGHVDLSILDVQQIFGRAGRPQYKDSGEGIILTSADKVDHYVSRMLTDTPIESRLGDQLPDNLNAEIVLGTVTNIPEAITWLRYTYLYERACRNPMAYGISYDEFTRDPHLYNWSQKRLHDAAEQLDKSRMIRYDRPTGQLSATALGRTASHFYIPYQTVEIINDEFKANLKEPELLALVCKSTDFKSIQLREEEQEELSKIYDMFCFMEVKNDRTSPEAKVNILIQAYIRRYMPASSSLSSDQLYVAQNAARIFGSLLEIAIHKGWLNVAFHLLQISLSIERRIGMDAHPIRQFSHVIPVDILTRLEESGVSDDDLFAMTDAEIGELVRRQSCGSMVKAALRKIPFLDVVVHSQPLSRNILRIECEIQADFEWDRRYHTEVEPFFFFIQDSDSMEMHHSERWILNYKARNNTHTVVFLVPIREPVPSQYSLIIVSSRWLNVVQTLPISFKHLILPDHRPPHTELLSLDPLPVTALGNDRLMGLYLDKGIRFFNTIQTQIFHALFHGTMNVLLGAPTGSGKTIAAELAMWQAFRRFPESKVVYIAPLKALVRERMDDWSERLHAALGMKTVELTGETAPDIQTIRQSNIIVTTPEKWDGISRGWKRDASFLTNVSLVIMDEVHLLGQDRGPILEVIVSRMNQISERTGRPVRFLGLSTALSNAQDVAAWMGVPARGLFNFKPAVRPVPIDINFQGFPGKHYCPRMALMNKPAFDAIRQYSPEKPVLVFVSSRRQTRLTAQDLLAYLSKEDNPFRWRRNMSDLEFEEVVATVKDDVLSNTLAFGIGLHHAGLCNSDRKLCERLFNERKIQVLIATSTLAWGVNTPAYLVIIKGTEYFDPKTHRYVDMSITDIMQMMGRAGRPQFDDKAMAFVMVQDVKKDFYKKFLTEPFPVESSLPLMLPDHFNAEIVIGTITDIPSALAYLSATYYFHRLCQNPSYYGVATSGSEDIQRHLHQLTEQTLVDLKESYCITVESREGAPCIMPTELGRVASTYYVSHRTIRTFADGLRRLALKPDLSYFDVLVLFSKAHEFSEIPMRHNEEMHNFEVSEQVPYSADPVDMDLPHVKTHLLLQAYILRLPSPIKDYEIDTKLVVDQAVRVFLTLIDVCVHYRNFRAATLAMRMLQAVKQQSWFEGPALAQVPGVTDRLVDNLRDVTYPAVGEYGLLHLALKAADAEGLFGAVARPGTSVPAERQLDVPLPFRTHSRLEGLLDAVSRQPRAAQFLRSLPLVRAAMQLDLPAGARSADALPPGAEVQVSLHLSLANREDIRAIRAQGIRTRELSSRLWVILSEIEVPVDLLMQTPAERAANVASLVADMDVQSLPKPANVVRFRDSVPPPGEAFGEIAAMRTIYADGLAGAGRAVALRFTAPEEPGVYHYNVSIINDTYRGMEHSYTFAVTVLPRMRPVPAHPKKPAPKEPMY</sequence>
<dbReference type="SUPFAM" id="SSF158702">
    <property type="entry name" value="Sec63 N-terminal domain-like"/>
    <property type="match status" value="2"/>
</dbReference>
<dbReference type="CDD" id="cd18795">
    <property type="entry name" value="SF2_C_Ski2"/>
    <property type="match status" value="2"/>
</dbReference>
<dbReference type="InterPro" id="IPR011545">
    <property type="entry name" value="DEAD/DEAH_box_helicase_dom"/>
</dbReference>
<dbReference type="InterPro" id="IPR050474">
    <property type="entry name" value="Hel308_SKI2-like"/>
</dbReference>
<dbReference type="InterPro" id="IPR036390">
    <property type="entry name" value="WH_DNA-bd_sf"/>
</dbReference>
<dbReference type="OMA" id="MCSATEF"/>
<dbReference type="Pfam" id="PF00270">
    <property type="entry name" value="DEAD"/>
    <property type="match status" value="2"/>
</dbReference>
<dbReference type="EMBL" id="KB932201">
    <property type="protein sequence ID" value="KCV72719.1"/>
    <property type="molecule type" value="Genomic_DNA"/>
</dbReference>
<dbReference type="eggNOG" id="KOG0952">
    <property type="taxonomic scope" value="Eukaryota"/>
</dbReference>
<proteinExistence type="predicted"/>
<dbReference type="SMART" id="SM00490">
    <property type="entry name" value="HELICc"/>
    <property type="match status" value="2"/>
</dbReference>
<dbReference type="InterPro" id="IPR057842">
    <property type="entry name" value="WH_MER3"/>
</dbReference>
<dbReference type="FunFam" id="1.10.3380.10:FF:000002">
    <property type="entry name" value="Activating signal cointegrator 1 complex subunit 3"/>
    <property type="match status" value="1"/>
</dbReference>
<protein>
    <recommendedName>
        <fullName evidence="11">Activating signal cointegrator 1 complex subunit 3</fullName>
    </recommendedName>
</protein>
<dbReference type="GO" id="GO:0016787">
    <property type="term" value="F:hydrolase activity"/>
    <property type="evidence" value="ECO:0007669"/>
    <property type="project" value="UniProtKB-KW"/>
</dbReference>
<dbReference type="SMART" id="SM00973">
    <property type="entry name" value="Sec63"/>
    <property type="match status" value="2"/>
</dbReference>
<feature type="domain" description="Helicase ATP-binding" evidence="7">
    <location>
        <begin position="1370"/>
        <end position="1546"/>
    </location>
</feature>
<dbReference type="OrthoDB" id="5575at2759"/>
<evidence type="ECO:0000313" key="9">
    <source>
        <dbReference type="EMBL" id="KCV72719.1"/>
    </source>
</evidence>
<evidence type="ECO:0008006" key="11">
    <source>
        <dbReference type="Google" id="ProtNLM"/>
    </source>
</evidence>
<dbReference type="Gene3D" id="3.40.50.300">
    <property type="entry name" value="P-loop containing nucleotide triphosphate hydrolases"/>
    <property type="match status" value="4"/>
</dbReference>